<evidence type="ECO:0000313" key="3">
    <source>
        <dbReference type="Proteomes" id="UP000009192"/>
    </source>
</evidence>
<dbReference type="HOGENOM" id="CLU_152773_0_0_1"/>
<keyword evidence="3" id="KW-1185">Reference proteome</keyword>
<dbReference type="InParanoid" id="B4K8L1"/>
<dbReference type="Pfam" id="PF13164">
    <property type="entry name" value="Diedel"/>
    <property type="match status" value="1"/>
</dbReference>
<feature type="signal peptide" evidence="1">
    <location>
        <begin position="1"/>
        <end position="22"/>
    </location>
</feature>
<dbReference type="OMA" id="GCKITIC"/>
<accession>B4K8L1</accession>
<dbReference type="AlphaFoldDB" id="B4K8L1"/>
<dbReference type="InterPro" id="IPR025061">
    <property type="entry name" value="Diedel"/>
</dbReference>
<sequence length="112" mass="12096">MKTTTILLALALALAYVGCAQAQCCRRSMVLTYTVGRGRCGDAGGRAGRGGTCSIVICAHGKRKVGTYCGRRSCNIFGCNCGGGCIEGQWQRSFINNNRNQNIRITNTRWIN</sequence>
<organism evidence="2 3">
    <name type="scientific">Drosophila mojavensis</name>
    <name type="common">Fruit fly</name>
    <dbReference type="NCBI Taxonomy" id="7230"/>
    <lineage>
        <taxon>Eukaryota</taxon>
        <taxon>Metazoa</taxon>
        <taxon>Ecdysozoa</taxon>
        <taxon>Arthropoda</taxon>
        <taxon>Hexapoda</taxon>
        <taxon>Insecta</taxon>
        <taxon>Pterygota</taxon>
        <taxon>Neoptera</taxon>
        <taxon>Endopterygota</taxon>
        <taxon>Diptera</taxon>
        <taxon>Brachycera</taxon>
        <taxon>Muscomorpha</taxon>
        <taxon>Ephydroidea</taxon>
        <taxon>Drosophilidae</taxon>
        <taxon>Drosophila</taxon>
    </lineage>
</organism>
<dbReference type="eggNOG" id="ENOG502T9YA">
    <property type="taxonomic scope" value="Eukaryota"/>
</dbReference>
<feature type="chain" id="PRO_5002813498" description="Protein Diedel" evidence="1">
    <location>
        <begin position="23"/>
        <end position="112"/>
    </location>
</feature>
<dbReference type="Gene3D" id="3.30.70.2800">
    <property type="match status" value="1"/>
</dbReference>
<evidence type="ECO:0000256" key="1">
    <source>
        <dbReference type="SAM" id="SignalP"/>
    </source>
</evidence>
<keyword evidence="1" id="KW-0732">Signal</keyword>
<proteinExistence type="predicted"/>
<evidence type="ECO:0000313" key="2">
    <source>
        <dbReference type="EMBL" id="EDW14410.1"/>
    </source>
</evidence>
<dbReference type="FunCoup" id="B4K8L1">
    <property type="interactions" value="35"/>
</dbReference>
<name>B4K8L1_DROMO</name>
<dbReference type="EMBL" id="CH933806">
    <property type="protein sequence ID" value="EDW14410.1"/>
    <property type="molecule type" value="Genomic_DNA"/>
</dbReference>
<dbReference type="KEGG" id="dmo:Dmoj_GI24243"/>
<gene>
    <name evidence="2" type="primary">Dmoj\GI24243</name>
    <name evidence="2" type="ORF">Dmoj_GI24243</name>
</gene>
<evidence type="ECO:0008006" key="4">
    <source>
        <dbReference type="Google" id="ProtNLM"/>
    </source>
</evidence>
<protein>
    <recommendedName>
        <fullName evidence="4">Protein Diedel</fullName>
    </recommendedName>
</protein>
<reference evidence="2 3" key="1">
    <citation type="journal article" date="2007" name="Nature">
        <title>Evolution of genes and genomes on the Drosophila phylogeny.</title>
        <authorList>
            <consortium name="Drosophila 12 Genomes Consortium"/>
            <person name="Clark A.G."/>
            <person name="Eisen M.B."/>
            <person name="Smith D.R."/>
            <person name="Bergman C.M."/>
            <person name="Oliver B."/>
            <person name="Markow T.A."/>
            <person name="Kaufman T.C."/>
            <person name="Kellis M."/>
            <person name="Gelbart W."/>
            <person name="Iyer V.N."/>
            <person name="Pollard D.A."/>
            <person name="Sackton T.B."/>
            <person name="Larracuente A.M."/>
            <person name="Singh N.D."/>
            <person name="Abad J.P."/>
            <person name="Abt D.N."/>
            <person name="Adryan B."/>
            <person name="Aguade M."/>
            <person name="Akashi H."/>
            <person name="Anderson W.W."/>
            <person name="Aquadro C.F."/>
            <person name="Ardell D.H."/>
            <person name="Arguello R."/>
            <person name="Artieri C.G."/>
            <person name="Barbash D.A."/>
            <person name="Barker D."/>
            <person name="Barsanti P."/>
            <person name="Batterham P."/>
            <person name="Batzoglou S."/>
            <person name="Begun D."/>
            <person name="Bhutkar A."/>
            <person name="Blanco E."/>
            <person name="Bosak S.A."/>
            <person name="Bradley R.K."/>
            <person name="Brand A.D."/>
            <person name="Brent M.R."/>
            <person name="Brooks A.N."/>
            <person name="Brown R.H."/>
            <person name="Butlin R.K."/>
            <person name="Caggese C."/>
            <person name="Calvi B.R."/>
            <person name="Bernardo de Carvalho A."/>
            <person name="Caspi A."/>
            <person name="Castrezana S."/>
            <person name="Celniker S.E."/>
            <person name="Chang J.L."/>
            <person name="Chapple C."/>
            <person name="Chatterji S."/>
            <person name="Chinwalla A."/>
            <person name="Civetta A."/>
            <person name="Clifton S.W."/>
            <person name="Comeron J.M."/>
            <person name="Costello J.C."/>
            <person name="Coyne J.A."/>
            <person name="Daub J."/>
            <person name="David R.G."/>
            <person name="Delcher A.L."/>
            <person name="Delehaunty K."/>
            <person name="Do C.B."/>
            <person name="Ebling H."/>
            <person name="Edwards K."/>
            <person name="Eickbush T."/>
            <person name="Evans J.D."/>
            <person name="Filipski A."/>
            <person name="Findeiss S."/>
            <person name="Freyhult E."/>
            <person name="Fulton L."/>
            <person name="Fulton R."/>
            <person name="Garcia A.C."/>
            <person name="Gardiner A."/>
            <person name="Garfield D.A."/>
            <person name="Garvin B.E."/>
            <person name="Gibson G."/>
            <person name="Gilbert D."/>
            <person name="Gnerre S."/>
            <person name="Godfrey J."/>
            <person name="Good R."/>
            <person name="Gotea V."/>
            <person name="Gravely B."/>
            <person name="Greenberg A.J."/>
            <person name="Griffiths-Jones S."/>
            <person name="Gross S."/>
            <person name="Guigo R."/>
            <person name="Gustafson E.A."/>
            <person name="Haerty W."/>
            <person name="Hahn M.W."/>
            <person name="Halligan D.L."/>
            <person name="Halpern A.L."/>
            <person name="Halter G.M."/>
            <person name="Han M.V."/>
            <person name="Heger A."/>
            <person name="Hillier L."/>
            <person name="Hinrichs A.S."/>
            <person name="Holmes I."/>
            <person name="Hoskins R.A."/>
            <person name="Hubisz M.J."/>
            <person name="Hultmark D."/>
            <person name="Huntley M.A."/>
            <person name="Jaffe D.B."/>
            <person name="Jagadeeshan S."/>
            <person name="Jeck W.R."/>
            <person name="Johnson J."/>
            <person name="Jones C.D."/>
            <person name="Jordan W.C."/>
            <person name="Karpen G.H."/>
            <person name="Kataoka E."/>
            <person name="Keightley P.D."/>
            <person name="Kheradpour P."/>
            <person name="Kirkness E.F."/>
            <person name="Koerich L.B."/>
            <person name="Kristiansen K."/>
            <person name="Kudrna D."/>
            <person name="Kulathinal R.J."/>
            <person name="Kumar S."/>
            <person name="Kwok R."/>
            <person name="Lander E."/>
            <person name="Langley C.H."/>
            <person name="Lapoint R."/>
            <person name="Lazzaro B.P."/>
            <person name="Lee S.J."/>
            <person name="Levesque L."/>
            <person name="Li R."/>
            <person name="Lin C.F."/>
            <person name="Lin M.F."/>
            <person name="Lindblad-Toh K."/>
            <person name="Llopart A."/>
            <person name="Long M."/>
            <person name="Low L."/>
            <person name="Lozovsky E."/>
            <person name="Lu J."/>
            <person name="Luo M."/>
            <person name="Machado C.A."/>
            <person name="Makalowski W."/>
            <person name="Marzo M."/>
            <person name="Matsuda M."/>
            <person name="Matzkin L."/>
            <person name="McAllister B."/>
            <person name="McBride C.S."/>
            <person name="McKernan B."/>
            <person name="McKernan K."/>
            <person name="Mendez-Lago M."/>
            <person name="Minx P."/>
            <person name="Mollenhauer M.U."/>
            <person name="Montooth K."/>
            <person name="Mount S.M."/>
            <person name="Mu X."/>
            <person name="Myers E."/>
            <person name="Negre B."/>
            <person name="Newfeld S."/>
            <person name="Nielsen R."/>
            <person name="Noor M.A."/>
            <person name="O'Grady P."/>
            <person name="Pachter L."/>
            <person name="Papaceit M."/>
            <person name="Parisi M.J."/>
            <person name="Parisi M."/>
            <person name="Parts L."/>
            <person name="Pedersen J.S."/>
            <person name="Pesole G."/>
            <person name="Phillippy A.M."/>
            <person name="Ponting C.P."/>
            <person name="Pop M."/>
            <person name="Porcelli D."/>
            <person name="Powell J.R."/>
            <person name="Prohaska S."/>
            <person name="Pruitt K."/>
            <person name="Puig M."/>
            <person name="Quesneville H."/>
            <person name="Ram K.R."/>
            <person name="Rand D."/>
            <person name="Rasmussen M.D."/>
            <person name="Reed L.K."/>
            <person name="Reenan R."/>
            <person name="Reily A."/>
            <person name="Remington K.A."/>
            <person name="Rieger T.T."/>
            <person name="Ritchie M.G."/>
            <person name="Robin C."/>
            <person name="Rogers Y.H."/>
            <person name="Rohde C."/>
            <person name="Rozas J."/>
            <person name="Rubenfield M.J."/>
            <person name="Ruiz A."/>
            <person name="Russo S."/>
            <person name="Salzberg S.L."/>
            <person name="Sanchez-Gracia A."/>
            <person name="Saranga D.J."/>
            <person name="Sato H."/>
            <person name="Schaeffer S.W."/>
            <person name="Schatz M.C."/>
            <person name="Schlenke T."/>
            <person name="Schwartz R."/>
            <person name="Segarra C."/>
            <person name="Singh R.S."/>
            <person name="Sirot L."/>
            <person name="Sirota M."/>
            <person name="Sisneros N.B."/>
            <person name="Smith C.D."/>
            <person name="Smith T.F."/>
            <person name="Spieth J."/>
            <person name="Stage D.E."/>
            <person name="Stark A."/>
            <person name="Stephan W."/>
            <person name="Strausberg R.L."/>
            <person name="Strempel S."/>
            <person name="Sturgill D."/>
            <person name="Sutton G."/>
            <person name="Sutton G.G."/>
            <person name="Tao W."/>
            <person name="Teichmann S."/>
            <person name="Tobari Y.N."/>
            <person name="Tomimura Y."/>
            <person name="Tsolas J.M."/>
            <person name="Valente V.L."/>
            <person name="Venter E."/>
            <person name="Venter J.C."/>
            <person name="Vicario S."/>
            <person name="Vieira F.G."/>
            <person name="Vilella A.J."/>
            <person name="Villasante A."/>
            <person name="Walenz B."/>
            <person name="Wang J."/>
            <person name="Wasserman M."/>
            <person name="Watts T."/>
            <person name="Wilson D."/>
            <person name="Wilson R.K."/>
            <person name="Wing R.A."/>
            <person name="Wolfner M.F."/>
            <person name="Wong A."/>
            <person name="Wong G.K."/>
            <person name="Wu C.I."/>
            <person name="Wu G."/>
            <person name="Yamamoto D."/>
            <person name="Yang H.P."/>
            <person name="Yang S.P."/>
            <person name="Yorke J.A."/>
            <person name="Yoshida K."/>
            <person name="Zdobnov E."/>
            <person name="Zhang P."/>
            <person name="Zhang Y."/>
            <person name="Zimin A.V."/>
            <person name="Baldwin J."/>
            <person name="Abdouelleil A."/>
            <person name="Abdulkadir J."/>
            <person name="Abebe A."/>
            <person name="Abera B."/>
            <person name="Abreu J."/>
            <person name="Acer S.C."/>
            <person name="Aftuck L."/>
            <person name="Alexander A."/>
            <person name="An P."/>
            <person name="Anderson E."/>
            <person name="Anderson S."/>
            <person name="Arachi H."/>
            <person name="Azer M."/>
            <person name="Bachantsang P."/>
            <person name="Barry A."/>
            <person name="Bayul T."/>
            <person name="Berlin A."/>
            <person name="Bessette D."/>
            <person name="Bloom T."/>
            <person name="Blye J."/>
            <person name="Boguslavskiy L."/>
            <person name="Bonnet C."/>
            <person name="Boukhgalter B."/>
            <person name="Bourzgui I."/>
            <person name="Brown A."/>
            <person name="Cahill P."/>
            <person name="Channer S."/>
            <person name="Cheshatsang Y."/>
            <person name="Chuda L."/>
            <person name="Citroen M."/>
            <person name="Collymore A."/>
            <person name="Cooke P."/>
            <person name="Costello M."/>
            <person name="D'Aco K."/>
            <person name="Daza R."/>
            <person name="De Haan G."/>
            <person name="DeGray S."/>
            <person name="DeMaso C."/>
            <person name="Dhargay N."/>
            <person name="Dooley K."/>
            <person name="Dooley E."/>
            <person name="Doricent M."/>
            <person name="Dorje P."/>
            <person name="Dorjee K."/>
            <person name="Dupes A."/>
            <person name="Elong R."/>
            <person name="Falk J."/>
            <person name="Farina A."/>
            <person name="Faro S."/>
            <person name="Ferguson D."/>
            <person name="Fisher S."/>
            <person name="Foley C.D."/>
            <person name="Franke A."/>
            <person name="Friedrich D."/>
            <person name="Gadbois L."/>
            <person name="Gearin G."/>
            <person name="Gearin C.R."/>
            <person name="Giannoukos G."/>
            <person name="Goode T."/>
            <person name="Graham J."/>
            <person name="Grandbois E."/>
            <person name="Grewal S."/>
            <person name="Gyaltsen K."/>
            <person name="Hafez N."/>
            <person name="Hagos B."/>
            <person name="Hall J."/>
            <person name="Henson C."/>
            <person name="Hollinger A."/>
            <person name="Honan T."/>
            <person name="Huard M.D."/>
            <person name="Hughes L."/>
            <person name="Hurhula B."/>
            <person name="Husby M.E."/>
            <person name="Kamat A."/>
            <person name="Kanga B."/>
            <person name="Kashin S."/>
            <person name="Khazanovich D."/>
            <person name="Kisner P."/>
            <person name="Lance K."/>
            <person name="Lara M."/>
            <person name="Lee W."/>
            <person name="Lennon N."/>
            <person name="Letendre F."/>
            <person name="LeVine R."/>
            <person name="Lipovsky A."/>
            <person name="Liu X."/>
            <person name="Liu J."/>
            <person name="Liu S."/>
            <person name="Lokyitsang T."/>
            <person name="Lokyitsang Y."/>
            <person name="Lubonja R."/>
            <person name="Lui A."/>
            <person name="MacDonald P."/>
            <person name="Magnisalis V."/>
            <person name="Maru K."/>
            <person name="Matthews C."/>
            <person name="McCusker W."/>
            <person name="McDonough S."/>
            <person name="Mehta T."/>
            <person name="Meldrim J."/>
            <person name="Meneus L."/>
            <person name="Mihai O."/>
            <person name="Mihalev A."/>
            <person name="Mihova T."/>
            <person name="Mittelman R."/>
            <person name="Mlenga V."/>
            <person name="Montmayeur A."/>
            <person name="Mulrain L."/>
            <person name="Navidi A."/>
            <person name="Naylor J."/>
            <person name="Negash T."/>
            <person name="Nguyen T."/>
            <person name="Nguyen N."/>
            <person name="Nicol R."/>
            <person name="Norbu C."/>
            <person name="Norbu N."/>
            <person name="Novod N."/>
            <person name="O'Neill B."/>
            <person name="Osman S."/>
            <person name="Markiewicz E."/>
            <person name="Oyono O.L."/>
            <person name="Patti C."/>
            <person name="Phunkhang P."/>
            <person name="Pierre F."/>
            <person name="Priest M."/>
            <person name="Raghuraman S."/>
            <person name="Rege F."/>
            <person name="Reyes R."/>
            <person name="Rise C."/>
            <person name="Rogov P."/>
            <person name="Ross K."/>
            <person name="Ryan E."/>
            <person name="Settipalli S."/>
            <person name="Shea T."/>
            <person name="Sherpa N."/>
            <person name="Shi L."/>
            <person name="Shih D."/>
            <person name="Sparrow T."/>
            <person name="Spaulding J."/>
            <person name="Stalker J."/>
            <person name="Stange-Thomann N."/>
            <person name="Stavropoulos S."/>
            <person name="Stone C."/>
            <person name="Strader C."/>
            <person name="Tesfaye S."/>
            <person name="Thomson T."/>
            <person name="Thoulutsang Y."/>
            <person name="Thoulutsang D."/>
            <person name="Topham K."/>
            <person name="Topping I."/>
            <person name="Tsamla T."/>
            <person name="Vassiliev H."/>
            <person name="Vo A."/>
            <person name="Wangchuk T."/>
            <person name="Wangdi T."/>
            <person name="Weiand M."/>
            <person name="Wilkinson J."/>
            <person name="Wilson A."/>
            <person name="Yadav S."/>
            <person name="Young G."/>
            <person name="Yu Q."/>
            <person name="Zembek L."/>
            <person name="Zhong D."/>
            <person name="Zimmer A."/>
            <person name="Zwirko Z."/>
            <person name="Jaffe D.B."/>
            <person name="Alvarez P."/>
            <person name="Brockman W."/>
            <person name="Butler J."/>
            <person name="Chin C."/>
            <person name="Gnerre S."/>
            <person name="Grabherr M."/>
            <person name="Kleber M."/>
            <person name="Mauceli E."/>
            <person name="MacCallum I."/>
        </authorList>
    </citation>
    <scope>NUCLEOTIDE SEQUENCE [LARGE SCALE GENOMIC DNA]</scope>
    <source>
        <strain evidence="3">Tucson 15081-1352.22</strain>
    </source>
</reference>
<dbReference type="Proteomes" id="UP000009192">
    <property type="component" value="Unassembled WGS sequence"/>
</dbReference>